<protein>
    <submittedName>
        <fullName evidence="2">YdaS antitoxin of YdaST toxin-antitoxin system</fullName>
    </submittedName>
</protein>
<dbReference type="Gene3D" id="1.10.260.40">
    <property type="entry name" value="lambda repressor-like DNA-binding domains"/>
    <property type="match status" value="1"/>
</dbReference>
<dbReference type="EMBL" id="QJKC01000020">
    <property type="protein sequence ID" value="PXX42238.1"/>
    <property type="molecule type" value="Genomic_DNA"/>
</dbReference>
<dbReference type="InterPro" id="IPR031856">
    <property type="entry name" value="YdaS_toxin-like"/>
</dbReference>
<dbReference type="CDD" id="cd00093">
    <property type="entry name" value="HTH_XRE"/>
    <property type="match status" value="1"/>
</dbReference>
<accession>A0A318J6J4</accession>
<keyword evidence="3" id="KW-1185">Reference proteome</keyword>
<organism evidence="2 3">
    <name type="scientific">Aquitalea magnusonii</name>
    <dbReference type="NCBI Taxonomy" id="332411"/>
    <lineage>
        <taxon>Bacteria</taxon>
        <taxon>Pseudomonadati</taxon>
        <taxon>Pseudomonadota</taxon>
        <taxon>Betaproteobacteria</taxon>
        <taxon>Neisseriales</taxon>
        <taxon>Chromobacteriaceae</taxon>
        <taxon>Aquitalea</taxon>
    </lineage>
</organism>
<dbReference type="PROSITE" id="PS50943">
    <property type="entry name" value="HTH_CROC1"/>
    <property type="match status" value="1"/>
</dbReference>
<evidence type="ECO:0000313" key="2">
    <source>
        <dbReference type="EMBL" id="PXX42238.1"/>
    </source>
</evidence>
<dbReference type="RefSeq" id="WP_059284890.1">
    <property type="nucleotide sequence ID" value="NZ_LNQU01000010.1"/>
</dbReference>
<evidence type="ECO:0000259" key="1">
    <source>
        <dbReference type="PROSITE" id="PS50943"/>
    </source>
</evidence>
<dbReference type="SUPFAM" id="SSF47413">
    <property type="entry name" value="lambda repressor-like DNA-binding domains"/>
    <property type="match status" value="1"/>
</dbReference>
<evidence type="ECO:0000313" key="3">
    <source>
        <dbReference type="Proteomes" id="UP000248395"/>
    </source>
</evidence>
<gene>
    <name evidence="2" type="ORF">DFR38_12035</name>
</gene>
<name>A0A318J6J4_9NEIS</name>
<dbReference type="InterPro" id="IPR010982">
    <property type="entry name" value="Lambda_DNA-bd_dom_sf"/>
</dbReference>
<dbReference type="AlphaFoldDB" id="A0A318J6J4"/>
<dbReference type="OrthoDB" id="8596250at2"/>
<dbReference type="InterPro" id="IPR001387">
    <property type="entry name" value="Cro/C1-type_HTH"/>
</dbReference>
<reference evidence="2 3" key="1">
    <citation type="submission" date="2018-05" db="EMBL/GenBank/DDBJ databases">
        <title>Genomic Encyclopedia of Type Strains, Phase IV (KMG-IV): sequencing the most valuable type-strain genomes for metagenomic binning, comparative biology and taxonomic classification.</title>
        <authorList>
            <person name="Goeker M."/>
        </authorList>
    </citation>
    <scope>NUCLEOTIDE SEQUENCE [LARGE SCALE GENOMIC DNA]</scope>
    <source>
        <strain evidence="2 3">DSM 25134</strain>
    </source>
</reference>
<sequence length="70" mass="7514">MESNIVTRAAKLAGNKSVLARLVGVTPQAVQQWEASGYVPPNSIEAVAKETGIPEAEFFAAYRQRPKKAA</sequence>
<dbReference type="Proteomes" id="UP000248395">
    <property type="component" value="Unassembled WGS sequence"/>
</dbReference>
<dbReference type="Pfam" id="PF15943">
    <property type="entry name" value="YdaS_toxin"/>
    <property type="match status" value="1"/>
</dbReference>
<comment type="caution">
    <text evidence="2">The sequence shown here is derived from an EMBL/GenBank/DDBJ whole genome shotgun (WGS) entry which is preliminary data.</text>
</comment>
<feature type="domain" description="HTH cro/C1-type" evidence="1">
    <location>
        <begin position="19"/>
        <end position="58"/>
    </location>
</feature>
<dbReference type="GO" id="GO:0003677">
    <property type="term" value="F:DNA binding"/>
    <property type="evidence" value="ECO:0007669"/>
    <property type="project" value="InterPro"/>
</dbReference>
<proteinExistence type="predicted"/>